<dbReference type="CDD" id="cd16961">
    <property type="entry name" value="RMtype1_S_TRD-CR_like"/>
    <property type="match status" value="1"/>
</dbReference>
<dbReference type="Gene3D" id="3.90.220.20">
    <property type="entry name" value="DNA methylase specificity domains"/>
    <property type="match status" value="1"/>
</dbReference>
<dbReference type="GO" id="GO:0008168">
    <property type="term" value="F:methyltransferase activity"/>
    <property type="evidence" value="ECO:0007669"/>
    <property type="project" value="UniProtKB-KW"/>
</dbReference>
<keyword evidence="5" id="KW-0808">Transferase</keyword>
<proteinExistence type="inferred from homology"/>
<feature type="domain" description="Type I restriction modification DNA specificity" evidence="4">
    <location>
        <begin position="75"/>
        <end position="179"/>
    </location>
</feature>
<keyword evidence="3" id="KW-0238">DNA-binding</keyword>
<keyword evidence="5" id="KW-0489">Methyltransferase</keyword>
<dbReference type="Pfam" id="PF01420">
    <property type="entry name" value="Methylase_S"/>
    <property type="match status" value="1"/>
</dbReference>
<evidence type="ECO:0000256" key="3">
    <source>
        <dbReference type="ARBA" id="ARBA00023125"/>
    </source>
</evidence>
<accession>A0A3S4FAB4</accession>
<dbReference type="EMBL" id="LR134149">
    <property type="protein sequence ID" value="VEA40712.1"/>
    <property type="molecule type" value="Genomic_DNA"/>
</dbReference>
<evidence type="ECO:0000313" key="6">
    <source>
        <dbReference type="Proteomes" id="UP000277214"/>
    </source>
</evidence>
<sequence>MCLKLLEERESNLPNLLMHKIVTLESVAEIRLGMPFKSAIQDAGEQGSCYLIQTKDIGLDGILDLGALTSVIPEGNPEKHYLFPNDILLRLRGPVFSAGIIEGNLGKPIITSNQLAVIRCNDNLILPHYLHWYINSTSGSKHIRSLSEGTSISKLNSKTVSKMTVKLPNLGVQEKIGSINRNWNKQKTVYNSLIQNGDMLFDGICESIINSEELENE</sequence>
<reference evidence="5 6" key="1">
    <citation type="submission" date="2018-12" db="EMBL/GenBank/DDBJ databases">
        <authorList>
            <consortium name="Pathogen Informatics"/>
        </authorList>
    </citation>
    <scope>NUCLEOTIDE SEQUENCE [LARGE SCALE GENOMIC DNA]</scope>
    <source>
        <strain evidence="5 6">NCTC8272</strain>
    </source>
</reference>
<name>A0A3S4FAB4_SALET</name>
<evidence type="ECO:0000313" key="5">
    <source>
        <dbReference type="EMBL" id="VEA40712.1"/>
    </source>
</evidence>
<dbReference type="PANTHER" id="PTHR30408">
    <property type="entry name" value="TYPE-1 RESTRICTION ENZYME ECOKI SPECIFICITY PROTEIN"/>
    <property type="match status" value="1"/>
</dbReference>
<dbReference type="REBASE" id="287887">
    <property type="entry name" value="S.Sen8272ORF3569P"/>
</dbReference>
<protein>
    <submittedName>
        <fullName evidence="5">Type I restriction-modification system methyltransferase</fullName>
    </submittedName>
</protein>
<comment type="similarity">
    <text evidence="1">Belongs to the type-I restriction system S methylase family.</text>
</comment>
<dbReference type="SUPFAM" id="SSF116734">
    <property type="entry name" value="DNA methylase specificity domain"/>
    <property type="match status" value="1"/>
</dbReference>
<dbReference type="Proteomes" id="UP000277214">
    <property type="component" value="Chromosome 1"/>
</dbReference>
<dbReference type="GO" id="GO:0003677">
    <property type="term" value="F:DNA binding"/>
    <property type="evidence" value="ECO:0007669"/>
    <property type="project" value="UniProtKB-KW"/>
</dbReference>
<evidence type="ECO:0000256" key="2">
    <source>
        <dbReference type="ARBA" id="ARBA00022747"/>
    </source>
</evidence>
<keyword evidence="2" id="KW-0680">Restriction system</keyword>
<evidence type="ECO:0000259" key="4">
    <source>
        <dbReference type="Pfam" id="PF01420"/>
    </source>
</evidence>
<dbReference type="InterPro" id="IPR000055">
    <property type="entry name" value="Restrct_endonuc_typeI_TRD"/>
</dbReference>
<dbReference type="AlphaFoldDB" id="A0A3S4FAB4"/>
<dbReference type="PANTHER" id="PTHR30408:SF12">
    <property type="entry name" value="TYPE I RESTRICTION ENZYME MJAVIII SPECIFICITY SUBUNIT"/>
    <property type="match status" value="1"/>
</dbReference>
<gene>
    <name evidence="5" type="ORF">NCTC8272_03570</name>
</gene>
<evidence type="ECO:0000256" key="1">
    <source>
        <dbReference type="ARBA" id="ARBA00010923"/>
    </source>
</evidence>
<dbReference type="GO" id="GO:0009307">
    <property type="term" value="P:DNA restriction-modification system"/>
    <property type="evidence" value="ECO:0007669"/>
    <property type="project" value="UniProtKB-KW"/>
</dbReference>
<dbReference type="InterPro" id="IPR052021">
    <property type="entry name" value="Type-I_RS_S_subunit"/>
</dbReference>
<dbReference type="InterPro" id="IPR044946">
    <property type="entry name" value="Restrct_endonuc_typeI_TRD_sf"/>
</dbReference>
<dbReference type="GO" id="GO:0032259">
    <property type="term" value="P:methylation"/>
    <property type="evidence" value="ECO:0007669"/>
    <property type="project" value="UniProtKB-KW"/>
</dbReference>
<organism evidence="5 6">
    <name type="scientific">Salmonella enterica I</name>
    <dbReference type="NCBI Taxonomy" id="59201"/>
    <lineage>
        <taxon>Bacteria</taxon>
        <taxon>Pseudomonadati</taxon>
        <taxon>Pseudomonadota</taxon>
        <taxon>Gammaproteobacteria</taxon>
        <taxon>Enterobacterales</taxon>
        <taxon>Enterobacteriaceae</taxon>
        <taxon>Salmonella</taxon>
    </lineage>
</organism>